<accession>A0A9P6WQX9</accession>
<dbReference type="Proteomes" id="UP000716291">
    <property type="component" value="Unassembled WGS sequence"/>
</dbReference>
<proteinExistence type="predicted"/>
<gene>
    <name evidence="1" type="ORF">G6F64_015615</name>
</gene>
<evidence type="ECO:0000313" key="1">
    <source>
        <dbReference type="EMBL" id="KAG1271138.1"/>
    </source>
</evidence>
<comment type="caution">
    <text evidence="1">The sequence shown here is derived from an EMBL/GenBank/DDBJ whole genome shotgun (WGS) entry which is preliminary data.</text>
</comment>
<reference evidence="1" key="1">
    <citation type="journal article" date="2020" name="Microb. Genom.">
        <title>Genetic diversity of clinical and environmental Mucorales isolates obtained from an investigation of mucormycosis cases among solid organ transplant recipients.</title>
        <authorList>
            <person name="Nguyen M.H."/>
            <person name="Kaul D."/>
            <person name="Muto C."/>
            <person name="Cheng S.J."/>
            <person name="Richter R.A."/>
            <person name="Bruno V.M."/>
            <person name="Liu G."/>
            <person name="Beyhan S."/>
            <person name="Sundermann A.J."/>
            <person name="Mounaud S."/>
            <person name="Pasculle A.W."/>
            <person name="Nierman W.C."/>
            <person name="Driscoll E."/>
            <person name="Cumbie R."/>
            <person name="Clancy C.J."/>
            <person name="Dupont C.L."/>
        </authorList>
    </citation>
    <scope>NUCLEOTIDE SEQUENCE</scope>
    <source>
        <strain evidence="1">GL11</strain>
    </source>
</reference>
<keyword evidence="2" id="KW-1185">Reference proteome</keyword>
<sequence>MQVAHHLAHAATRRGIEIQVQHRGAAVVHAVRETQATVHRQVGIDAIAEDFRLVIQPFLVDRADAVVPLLLVFEDLCD</sequence>
<protein>
    <submittedName>
        <fullName evidence="1">Uncharacterized protein</fullName>
    </submittedName>
</protein>
<dbReference type="AlphaFoldDB" id="A0A9P6WQX9"/>
<name>A0A9P6WQX9_RHIOR</name>
<dbReference type="EMBL" id="JAANQT010018891">
    <property type="protein sequence ID" value="KAG1271138.1"/>
    <property type="molecule type" value="Genomic_DNA"/>
</dbReference>
<organism evidence="1 2">
    <name type="scientific">Rhizopus oryzae</name>
    <name type="common">Mucormycosis agent</name>
    <name type="synonym">Rhizopus arrhizus var. delemar</name>
    <dbReference type="NCBI Taxonomy" id="64495"/>
    <lineage>
        <taxon>Eukaryota</taxon>
        <taxon>Fungi</taxon>
        <taxon>Fungi incertae sedis</taxon>
        <taxon>Mucoromycota</taxon>
        <taxon>Mucoromycotina</taxon>
        <taxon>Mucoromycetes</taxon>
        <taxon>Mucorales</taxon>
        <taxon>Mucorineae</taxon>
        <taxon>Rhizopodaceae</taxon>
        <taxon>Rhizopus</taxon>
    </lineage>
</organism>
<evidence type="ECO:0000313" key="2">
    <source>
        <dbReference type="Proteomes" id="UP000716291"/>
    </source>
</evidence>